<dbReference type="GO" id="GO:0003677">
    <property type="term" value="F:DNA binding"/>
    <property type="evidence" value="ECO:0007669"/>
    <property type="project" value="InterPro"/>
</dbReference>
<evidence type="ECO:0000313" key="3">
    <source>
        <dbReference type="Proteomes" id="UP000386847"/>
    </source>
</evidence>
<organism evidence="2 3">
    <name type="scientific">Raineyella fluvialis</name>
    <dbReference type="NCBI Taxonomy" id="2662261"/>
    <lineage>
        <taxon>Bacteria</taxon>
        <taxon>Bacillati</taxon>
        <taxon>Actinomycetota</taxon>
        <taxon>Actinomycetes</taxon>
        <taxon>Propionibacteriales</taxon>
        <taxon>Propionibacteriaceae</taxon>
        <taxon>Raineyella</taxon>
    </lineage>
</organism>
<dbReference type="GO" id="GO:0003887">
    <property type="term" value="F:DNA-directed DNA polymerase activity"/>
    <property type="evidence" value="ECO:0007669"/>
    <property type="project" value="InterPro"/>
</dbReference>
<sequence length="233" mass="25182">MIATIRSRTRALTLTTPKVREVAALLERRDGIDPVTADAAARAAQGHIGRARHLARDEAARQRRRDVLRIPMHLGGVGACLRAAATLVDAAQAEATGQTAETEARERAELEQALGVGTRGARPRNIAAALKELEDEQKLRVKRLQRDAIDRALTELTTWYRDVLSVQLRTGAELVNVELADVVLTEASRATPDRTIARIDAILACREALAGNVAPQLAVESMLVSLGADDPLI</sequence>
<dbReference type="Pfam" id="PF09115">
    <property type="entry name" value="DNApol3-delta_C"/>
    <property type="match status" value="1"/>
</dbReference>
<dbReference type="AlphaFoldDB" id="A0A5Q2FB17"/>
<evidence type="ECO:0000313" key="2">
    <source>
        <dbReference type="EMBL" id="QGF23908.1"/>
    </source>
</evidence>
<feature type="domain" description="DNA polymerase III delta subunit C-terminal" evidence="1">
    <location>
        <begin position="145"/>
        <end position="225"/>
    </location>
</feature>
<dbReference type="RefSeq" id="WP_153572438.1">
    <property type="nucleotide sequence ID" value="NZ_CP045725.1"/>
</dbReference>
<accession>A0A5Q2FB17</accession>
<dbReference type="GO" id="GO:0009360">
    <property type="term" value="C:DNA polymerase III complex"/>
    <property type="evidence" value="ECO:0007669"/>
    <property type="project" value="InterPro"/>
</dbReference>
<dbReference type="KEGG" id="rain:Rai3103_09705"/>
<dbReference type="Proteomes" id="UP000386847">
    <property type="component" value="Chromosome"/>
</dbReference>
<dbReference type="GO" id="GO:0006260">
    <property type="term" value="P:DNA replication"/>
    <property type="evidence" value="ECO:0007669"/>
    <property type="project" value="InterPro"/>
</dbReference>
<reference evidence="2 3" key="1">
    <citation type="submission" date="2019-10" db="EMBL/GenBank/DDBJ databases">
        <title>Genomic analysis of Raineyella sp. CBA3103.</title>
        <authorList>
            <person name="Roh S.W."/>
        </authorList>
    </citation>
    <scope>NUCLEOTIDE SEQUENCE [LARGE SCALE GENOMIC DNA]</scope>
    <source>
        <strain evidence="2 3">CBA3103</strain>
    </source>
</reference>
<evidence type="ECO:0000259" key="1">
    <source>
        <dbReference type="Pfam" id="PF09115"/>
    </source>
</evidence>
<dbReference type="InterPro" id="IPR015199">
    <property type="entry name" value="DNA_pol_III_delta_C"/>
</dbReference>
<dbReference type="EMBL" id="CP045725">
    <property type="protein sequence ID" value="QGF23908.1"/>
    <property type="molecule type" value="Genomic_DNA"/>
</dbReference>
<keyword evidence="3" id="KW-1185">Reference proteome</keyword>
<proteinExistence type="predicted"/>
<gene>
    <name evidence="2" type="ORF">Rai3103_09705</name>
</gene>
<name>A0A5Q2FB17_9ACTN</name>
<protein>
    <recommendedName>
        <fullName evidence="1">DNA polymerase III delta subunit C-terminal domain-containing protein</fullName>
    </recommendedName>
</protein>